<feature type="domain" description="Peptidase S26" evidence="10">
    <location>
        <begin position="53"/>
        <end position="213"/>
    </location>
</feature>
<proteinExistence type="inferred from homology"/>
<dbReference type="PROSITE" id="PS00760">
    <property type="entry name" value="SPASE_I_2"/>
    <property type="match status" value="1"/>
</dbReference>
<accession>A0ABW0VW33</accession>
<comment type="catalytic activity">
    <reaction evidence="1 7">
        <text>Cleavage of hydrophobic, N-terminal signal or leader sequences from secreted and periplasmic proteins.</text>
        <dbReference type="EC" id="3.4.21.89"/>
    </reaction>
</comment>
<dbReference type="InterPro" id="IPR036286">
    <property type="entry name" value="LexA/Signal_pep-like_sf"/>
</dbReference>
<evidence type="ECO:0000256" key="2">
    <source>
        <dbReference type="ARBA" id="ARBA00004401"/>
    </source>
</evidence>
<evidence type="ECO:0000313" key="12">
    <source>
        <dbReference type="Proteomes" id="UP001596047"/>
    </source>
</evidence>
<name>A0ABW0VW33_9BACL</name>
<organism evidence="11 12">
    <name type="scientific">Paenibacillus solisilvae</name>
    <dbReference type="NCBI Taxonomy" id="2486751"/>
    <lineage>
        <taxon>Bacteria</taxon>
        <taxon>Bacillati</taxon>
        <taxon>Bacillota</taxon>
        <taxon>Bacilli</taxon>
        <taxon>Bacillales</taxon>
        <taxon>Paenibacillaceae</taxon>
        <taxon>Paenibacillus</taxon>
    </lineage>
</organism>
<dbReference type="CDD" id="cd06530">
    <property type="entry name" value="S26_SPase_I"/>
    <property type="match status" value="1"/>
</dbReference>
<evidence type="ECO:0000256" key="1">
    <source>
        <dbReference type="ARBA" id="ARBA00000677"/>
    </source>
</evidence>
<dbReference type="PRINTS" id="PR00727">
    <property type="entry name" value="LEADERPTASE"/>
</dbReference>
<evidence type="ECO:0000256" key="9">
    <source>
        <dbReference type="SAM" id="MobiDB-lite"/>
    </source>
</evidence>
<dbReference type="SUPFAM" id="SSF51306">
    <property type="entry name" value="LexA/Signal peptidase"/>
    <property type="match status" value="1"/>
</dbReference>
<feature type="transmembrane region" description="Helical" evidence="7">
    <location>
        <begin position="55"/>
        <end position="74"/>
    </location>
</feature>
<keyword evidence="7" id="KW-1133">Transmembrane helix</keyword>
<dbReference type="GO" id="GO:0009003">
    <property type="term" value="F:signal peptidase activity"/>
    <property type="evidence" value="ECO:0007669"/>
    <property type="project" value="UniProtKB-EC"/>
</dbReference>
<sequence>MNLYSDSSHDTEPTTIGPRKRSHAQAAVKPPKEKPGKAGKQGSNKPPWITEVWDWSRTLSIAVIVVLLFHYFVFNLSTVKGQSMEPTLYEKEWLFINKYTYKFGGSPERSDIIILKDPSEGVGKKEYLVKRVVGIPGDTIEIRQGQLYRNGQLVVESYTDTEIEDLDYGPLKLDDDRYFVMGDNRHARASKDSRIFGPVSKDMIRGRADFILWPIIKLNSL</sequence>
<dbReference type="InterPro" id="IPR019756">
    <property type="entry name" value="Pept_S26A_signal_pept_1_Ser-AS"/>
</dbReference>
<dbReference type="EMBL" id="JBHSOW010000041">
    <property type="protein sequence ID" value="MFC5649820.1"/>
    <property type="molecule type" value="Genomic_DNA"/>
</dbReference>
<evidence type="ECO:0000256" key="7">
    <source>
        <dbReference type="RuleBase" id="RU003993"/>
    </source>
</evidence>
<dbReference type="InterPro" id="IPR000223">
    <property type="entry name" value="Pept_S26A_signal_pept_1"/>
</dbReference>
<dbReference type="Proteomes" id="UP001596047">
    <property type="component" value="Unassembled WGS sequence"/>
</dbReference>
<gene>
    <name evidence="11" type="primary">lepB</name>
    <name evidence="11" type="ORF">ACFPYJ_11940</name>
</gene>
<dbReference type="PROSITE" id="PS00501">
    <property type="entry name" value="SPASE_I_1"/>
    <property type="match status" value="1"/>
</dbReference>
<reference evidence="12" key="1">
    <citation type="journal article" date="2019" name="Int. J. Syst. Evol. Microbiol.">
        <title>The Global Catalogue of Microorganisms (GCM) 10K type strain sequencing project: providing services to taxonomists for standard genome sequencing and annotation.</title>
        <authorList>
            <consortium name="The Broad Institute Genomics Platform"/>
            <consortium name="The Broad Institute Genome Sequencing Center for Infectious Disease"/>
            <person name="Wu L."/>
            <person name="Ma J."/>
        </authorList>
    </citation>
    <scope>NUCLEOTIDE SEQUENCE [LARGE SCALE GENOMIC DNA]</scope>
    <source>
        <strain evidence="12">CGMCC 1.3240</strain>
    </source>
</reference>
<keyword evidence="5 7" id="KW-0645">Protease</keyword>
<keyword evidence="7" id="KW-0472">Membrane</keyword>
<evidence type="ECO:0000256" key="3">
    <source>
        <dbReference type="ARBA" id="ARBA00009370"/>
    </source>
</evidence>
<comment type="caution">
    <text evidence="11">The sequence shown here is derived from an EMBL/GenBank/DDBJ whole genome shotgun (WGS) entry which is preliminary data.</text>
</comment>
<protein>
    <recommendedName>
        <fullName evidence="4 7">Signal peptidase I</fullName>
        <ecNumber evidence="4 7">3.4.21.89</ecNumber>
    </recommendedName>
</protein>
<evidence type="ECO:0000259" key="10">
    <source>
        <dbReference type="Pfam" id="PF10502"/>
    </source>
</evidence>
<dbReference type="Pfam" id="PF10502">
    <property type="entry name" value="Peptidase_S26"/>
    <property type="match status" value="1"/>
</dbReference>
<dbReference type="EC" id="3.4.21.89" evidence="4 7"/>
<dbReference type="Gene3D" id="2.10.109.10">
    <property type="entry name" value="Umud Fragment, subunit A"/>
    <property type="match status" value="1"/>
</dbReference>
<dbReference type="InterPro" id="IPR019533">
    <property type="entry name" value="Peptidase_S26"/>
</dbReference>
<dbReference type="InterPro" id="IPR019757">
    <property type="entry name" value="Pept_S26A_signal_pept_1_Lys-AS"/>
</dbReference>
<feature type="region of interest" description="Disordered" evidence="9">
    <location>
        <begin position="1"/>
        <end position="45"/>
    </location>
</feature>
<comment type="similarity">
    <text evidence="3 8">Belongs to the peptidase S26 family.</text>
</comment>
<dbReference type="NCBIfam" id="TIGR02227">
    <property type="entry name" value="sigpep_I_bact"/>
    <property type="match status" value="1"/>
</dbReference>
<evidence type="ECO:0000256" key="5">
    <source>
        <dbReference type="ARBA" id="ARBA00022670"/>
    </source>
</evidence>
<keyword evidence="12" id="KW-1185">Reference proteome</keyword>
<keyword evidence="7" id="KW-0812">Transmembrane</keyword>
<comment type="subcellular location">
    <subcellularLocation>
        <location evidence="2">Cell membrane</location>
        <topology evidence="2">Single-pass type II membrane protein</topology>
    </subcellularLocation>
    <subcellularLocation>
        <location evidence="8">Membrane</location>
        <topology evidence="8">Single-pass type II membrane protein</topology>
    </subcellularLocation>
</comment>
<evidence type="ECO:0000256" key="4">
    <source>
        <dbReference type="ARBA" id="ARBA00013208"/>
    </source>
</evidence>
<evidence type="ECO:0000256" key="8">
    <source>
        <dbReference type="RuleBase" id="RU362042"/>
    </source>
</evidence>
<keyword evidence="6 7" id="KW-0378">Hydrolase</keyword>
<evidence type="ECO:0000256" key="6">
    <source>
        <dbReference type="ARBA" id="ARBA00022801"/>
    </source>
</evidence>
<evidence type="ECO:0000313" key="11">
    <source>
        <dbReference type="EMBL" id="MFC5649820.1"/>
    </source>
</evidence>
<dbReference type="RefSeq" id="WP_379188365.1">
    <property type="nucleotide sequence ID" value="NZ_JBHSOW010000041.1"/>
</dbReference>
<dbReference type="PANTHER" id="PTHR43390:SF1">
    <property type="entry name" value="CHLOROPLAST PROCESSING PEPTIDASE"/>
    <property type="match status" value="1"/>
</dbReference>
<dbReference type="PANTHER" id="PTHR43390">
    <property type="entry name" value="SIGNAL PEPTIDASE I"/>
    <property type="match status" value="1"/>
</dbReference>